<dbReference type="HOGENOM" id="CLU_002982_0_0_10"/>
<proteinExistence type="inferred from homology"/>
<dbReference type="EMBL" id="CP007451">
    <property type="protein sequence ID" value="AHW58553.1"/>
    <property type="molecule type" value="Genomic_DNA"/>
</dbReference>
<organism evidence="12 14">
    <name type="scientific">Draconibacterium orientale</name>
    <dbReference type="NCBI Taxonomy" id="1168034"/>
    <lineage>
        <taxon>Bacteria</taxon>
        <taxon>Pseudomonadati</taxon>
        <taxon>Bacteroidota</taxon>
        <taxon>Bacteroidia</taxon>
        <taxon>Marinilabiliales</taxon>
        <taxon>Prolixibacteraceae</taxon>
        <taxon>Draconibacterium</taxon>
    </lineage>
</organism>
<dbReference type="FunFam" id="3.40.50.10210:FF:000001">
    <property type="entry name" value="Nicotinate-nucleotide--dimethylbenzimidazole phosphoribosyltransferase"/>
    <property type="match status" value="1"/>
</dbReference>
<evidence type="ECO:0000256" key="9">
    <source>
        <dbReference type="ARBA" id="ARBA00047340"/>
    </source>
</evidence>
<dbReference type="RefSeq" id="WP_051567492.1">
    <property type="nucleotide sequence ID" value="NZ_FOHT01000027.1"/>
</dbReference>
<comment type="pathway">
    <text evidence="1 10">Nucleoside biosynthesis; alpha-ribazole biosynthesis; alpha-ribazole from 5,6-dimethylbenzimidazole: step 1/2.</text>
</comment>
<evidence type="ECO:0000256" key="3">
    <source>
        <dbReference type="ARBA" id="ARBA00011991"/>
    </source>
</evidence>
<evidence type="ECO:0000313" key="14">
    <source>
        <dbReference type="Proteomes" id="UP000181981"/>
    </source>
</evidence>
<dbReference type="Pfam" id="PF02277">
    <property type="entry name" value="DBI_PRT"/>
    <property type="match status" value="1"/>
</dbReference>
<dbReference type="eggNOG" id="COG2038">
    <property type="taxonomic scope" value="Bacteria"/>
</dbReference>
<dbReference type="KEGG" id="dori:FH5T_00465"/>
<dbReference type="NCBIfam" id="NF000996">
    <property type="entry name" value="PRK00105.1"/>
    <property type="match status" value="1"/>
</dbReference>
<keyword evidence="13" id="KW-1185">Reference proteome</keyword>
<keyword evidence="7 10" id="KW-0808">Transferase</keyword>
<feature type="active site" description="Proton acceptor" evidence="10">
    <location>
        <position position="316"/>
    </location>
</feature>
<evidence type="ECO:0000256" key="2">
    <source>
        <dbReference type="ARBA" id="ARBA00007110"/>
    </source>
</evidence>
<evidence type="ECO:0000256" key="7">
    <source>
        <dbReference type="ARBA" id="ARBA00022679"/>
    </source>
</evidence>
<comment type="function">
    <text evidence="10">Catalyzes the synthesis of alpha-ribazole-5'-phosphate from nicotinate mononucleotide (NAMN) and 5,6-dimethylbenzimidazole (DMB).</text>
</comment>
<accession>X5D7B5</accession>
<evidence type="ECO:0000256" key="4">
    <source>
        <dbReference type="ARBA" id="ARBA00015486"/>
    </source>
</evidence>
<dbReference type="NCBIfam" id="TIGR03160">
    <property type="entry name" value="cobT_DBIPRT"/>
    <property type="match status" value="1"/>
</dbReference>
<protein>
    <recommendedName>
        <fullName evidence="4 10">Nicotinate-nucleotide--dimethylbenzimidazole phosphoribosyltransferase</fullName>
        <shortName evidence="10">NN:DBI PRT</shortName>
        <ecNumber evidence="3 10">2.4.2.21</ecNumber>
    </recommendedName>
    <alternativeName>
        <fullName evidence="8 10">N(1)-alpha-phosphoribosyltransferase</fullName>
    </alternativeName>
</protein>
<evidence type="ECO:0000313" key="13">
    <source>
        <dbReference type="Proteomes" id="UP000023772"/>
    </source>
</evidence>
<evidence type="ECO:0000256" key="8">
    <source>
        <dbReference type="ARBA" id="ARBA00030686"/>
    </source>
</evidence>
<evidence type="ECO:0000313" key="11">
    <source>
        <dbReference type="EMBL" id="AHW58553.1"/>
    </source>
</evidence>
<reference evidence="11 13" key="1">
    <citation type="submission" date="2014-03" db="EMBL/GenBank/DDBJ databases">
        <title>Complete genome sequence of a deeply braunched marine Bacteroidia bacterium Draconibacterium orientale type strain FH5T.</title>
        <authorList>
            <person name="Li X."/>
            <person name="Wang X."/>
            <person name="Xie Z."/>
            <person name="Du Z."/>
            <person name="Chen G."/>
        </authorList>
    </citation>
    <scope>NUCLEOTIDE SEQUENCE [LARGE SCALE GENOMIC DNA]</scope>
    <source>
        <strain evidence="11 13">FH5</strain>
    </source>
</reference>
<comment type="similarity">
    <text evidence="2 10">Belongs to the CobT family.</text>
</comment>
<evidence type="ECO:0000256" key="6">
    <source>
        <dbReference type="ARBA" id="ARBA00022676"/>
    </source>
</evidence>
<dbReference type="Gene3D" id="1.10.1610.10">
    <property type="match status" value="1"/>
</dbReference>
<evidence type="ECO:0000256" key="5">
    <source>
        <dbReference type="ARBA" id="ARBA00022573"/>
    </source>
</evidence>
<gene>
    <name evidence="10" type="primary">cobT</name>
    <name evidence="11" type="ORF">FH5T_00465</name>
    <name evidence="12" type="ORF">SAMN05444285_12754</name>
</gene>
<dbReference type="GO" id="GO:0009236">
    <property type="term" value="P:cobalamin biosynthetic process"/>
    <property type="evidence" value="ECO:0007669"/>
    <property type="project" value="UniProtKB-UniRule"/>
</dbReference>
<evidence type="ECO:0000313" key="12">
    <source>
        <dbReference type="EMBL" id="SET89447.1"/>
    </source>
</evidence>
<dbReference type="STRING" id="1168034.FH5T_00465"/>
<dbReference type="HAMAP" id="MF_00230">
    <property type="entry name" value="CobT"/>
    <property type="match status" value="1"/>
</dbReference>
<dbReference type="InterPro" id="IPR023195">
    <property type="entry name" value="Nict_dMeBzImd_PRibTrfase_N"/>
</dbReference>
<dbReference type="UniPathway" id="UPA00061">
    <property type="reaction ID" value="UER00516"/>
</dbReference>
<reference evidence="12 14" key="2">
    <citation type="submission" date="2016-10" db="EMBL/GenBank/DDBJ databases">
        <authorList>
            <person name="de Groot N.N."/>
        </authorList>
    </citation>
    <scope>NUCLEOTIDE SEQUENCE [LARGE SCALE GENOMIC DNA]</scope>
    <source>
        <strain evidence="12 14">DSM 25947</strain>
    </source>
</reference>
<evidence type="ECO:0000256" key="10">
    <source>
        <dbReference type="HAMAP-Rule" id="MF_00230"/>
    </source>
</evidence>
<dbReference type="Proteomes" id="UP000023772">
    <property type="component" value="Chromosome"/>
</dbReference>
<dbReference type="Proteomes" id="UP000181981">
    <property type="component" value="Unassembled WGS sequence"/>
</dbReference>
<dbReference type="AlphaFoldDB" id="X5D7B5"/>
<dbReference type="PANTHER" id="PTHR43463">
    <property type="entry name" value="NICOTINATE-NUCLEOTIDE--DIMETHYLBENZIMIDAZOLE PHOSPHORIBOSYLTRANSFERASE"/>
    <property type="match status" value="1"/>
</dbReference>
<dbReference type="GO" id="GO:0008939">
    <property type="term" value="F:nicotinate-nucleotide-dimethylbenzimidazole phosphoribosyltransferase activity"/>
    <property type="evidence" value="ECO:0007669"/>
    <property type="project" value="UniProtKB-UniRule"/>
</dbReference>
<keyword evidence="6 10" id="KW-0328">Glycosyltransferase</keyword>
<dbReference type="InterPro" id="IPR017846">
    <property type="entry name" value="Nict_dMeBzImd_PRibTrfase_bact"/>
</dbReference>
<dbReference type="Gene3D" id="3.40.50.10210">
    <property type="match status" value="1"/>
</dbReference>
<evidence type="ECO:0000256" key="1">
    <source>
        <dbReference type="ARBA" id="ARBA00005049"/>
    </source>
</evidence>
<sequence>MKALENLKIATVENEELQNLLQYNIDQKTKPVGSLGQLEELAMQIGLIQQTTQPSLNKPVMLTIASDHEITNEKVSPVPTEITWQQCLNFLNGGGGIGFLCQHFGFDLYVVDAGVNYDFEPHPKLINKKVRKGSRNFLNEPAMTLEECNQALQNGREIVAGFADNGTNVIGFGEMGIGNSSPATALLSVYAGIPVETCTGPGCGLLPESVQRKAQVLKQAIEKLGIAQTPEENLARFGGLEIATIAGGMLEAARQRMLILVDGFISTSGFLAAYAINPAVKDYAIFSHCSHEPGHLKMIDFVGGNPVLDLKLRLGEGTGSALAFPIVQASVAMLNKMNSFTEAKVYNITE</sequence>
<name>X5D7B5_9BACT</name>
<comment type="catalytic activity">
    <reaction evidence="9 10">
        <text>5,6-dimethylbenzimidazole + nicotinate beta-D-ribonucleotide = alpha-ribazole 5'-phosphate + nicotinate + H(+)</text>
        <dbReference type="Rhea" id="RHEA:11196"/>
        <dbReference type="ChEBI" id="CHEBI:15378"/>
        <dbReference type="ChEBI" id="CHEBI:15890"/>
        <dbReference type="ChEBI" id="CHEBI:32544"/>
        <dbReference type="ChEBI" id="CHEBI:57502"/>
        <dbReference type="ChEBI" id="CHEBI:57918"/>
        <dbReference type="EC" id="2.4.2.21"/>
    </reaction>
</comment>
<keyword evidence="5 10" id="KW-0169">Cobalamin biosynthesis</keyword>
<dbReference type="SUPFAM" id="SSF52733">
    <property type="entry name" value="Nicotinate mononucleotide:5,6-dimethylbenzimidazole phosphoribosyltransferase (CobT)"/>
    <property type="match status" value="1"/>
</dbReference>
<dbReference type="PANTHER" id="PTHR43463:SF1">
    <property type="entry name" value="NICOTINATE-NUCLEOTIDE--DIMETHYLBENZIMIDAZOLE PHOSPHORIBOSYLTRANSFERASE"/>
    <property type="match status" value="1"/>
</dbReference>
<dbReference type="InterPro" id="IPR003200">
    <property type="entry name" value="Nict_dMeBzImd_PRibTrfase"/>
</dbReference>
<dbReference type="CDD" id="cd02439">
    <property type="entry name" value="DMB-PRT_CobT"/>
    <property type="match status" value="1"/>
</dbReference>
<dbReference type="InterPro" id="IPR036087">
    <property type="entry name" value="Nict_dMeBzImd_PRibTrfase_sf"/>
</dbReference>
<dbReference type="EMBL" id="FOHT01000027">
    <property type="protein sequence ID" value="SET89447.1"/>
    <property type="molecule type" value="Genomic_DNA"/>
</dbReference>
<dbReference type="EC" id="2.4.2.21" evidence="3 10"/>
<dbReference type="OrthoDB" id="9781491at2"/>